<accession>A0AAD7IPF1</accession>
<dbReference type="AlphaFoldDB" id="A0AAD7IPF1"/>
<evidence type="ECO:0000256" key="1">
    <source>
        <dbReference type="ARBA" id="ARBA00004240"/>
    </source>
</evidence>
<comment type="similarity">
    <text evidence="7">Belongs to the glycosyltransferase 68 family.</text>
</comment>
<keyword evidence="4" id="KW-0256">Endoplasmic reticulum</keyword>
<comment type="subcellular location">
    <subcellularLocation>
        <location evidence="1">Endoplasmic reticulum</location>
    </subcellularLocation>
</comment>
<comment type="caution">
    <text evidence="10">The sequence shown here is derived from an EMBL/GenBank/DDBJ whole genome shotgun (WGS) entry which is preliminary data.</text>
</comment>
<feature type="transmembrane region" description="Helical" evidence="9">
    <location>
        <begin position="16"/>
        <end position="37"/>
    </location>
</feature>
<protein>
    <recommendedName>
        <fullName evidence="8">GDP-fucose protein O-fucosyltransferase 2</fullName>
    </recommendedName>
</protein>
<dbReference type="PANTHER" id="PTHR13398">
    <property type="entry name" value="GDP-FUCOSE PROTEIN O-FUCOSYLTRANSFERASE 2"/>
    <property type="match status" value="1"/>
</dbReference>
<keyword evidence="9" id="KW-0812">Transmembrane</keyword>
<proteinExistence type="inferred from homology"/>
<keyword evidence="6" id="KW-0119">Carbohydrate metabolism</keyword>
<dbReference type="EMBL" id="JARJLG010000097">
    <property type="protein sequence ID" value="KAJ7746811.1"/>
    <property type="molecule type" value="Genomic_DNA"/>
</dbReference>
<dbReference type="InterPro" id="IPR019378">
    <property type="entry name" value="GDP-Fuc_O-FucTrfase"/>
</dbReference>
<sequence length="471" mass="53517">MLDATNILKTLPPKRWLAALVLSSVLIVFAITSTLLWDPALTHCVSHSLAGAAPLAPVHVPAQKSDATKDNLSSIYDTASLLLHGTASRSFKENLRPDVRYITSWPSEGFTNQMIAYMNLIYLGLVTDRVPIIPRFTPLHIGSDKPELDFGEVFDIPRLQEAINLLILQWSQVKDPTSRFVDDLGCWNTQNSVWQTSGRHHTPPRSVNLDISYTTAPEWIRYPSQLQNPTFPHALFWALASLAFNDTRTWTPQEPDPSPTHHAVLPPDDHLLCYDLLYYAGAHELFEFNYEISPAWRFVGQHMHWTARIQQIAESYTRETLGIAPHAPIPPYIAVHARRSDFEVWCKGVPIKDCYVELSAIARRVEDVKAELLARKGIRVDEVIMTSDEKDPEWWDAVRELGWRWPNHTRTVELYGPWYPPLIDKAIQSGSLGFVGTDRSTFSSISLRRVRSWNDGAVRMVLWGRPGADDR</sequence>
<keyword evidence="9" id="KW-1133">Transmembrane helix</keyword>
<dbReference type="CDD" id="cd11296">
    <property type="entry name" value="O-FucT_like"/>
    <property type="match status" value="1"/>
</dbReference>
<organism evidence="10 11">
    <name type="scientific">Mycena maculata</name>
    <dbReference type="NCBI Taxonomy" id="230809"/>
    <lineage>
        <taxon>Eukaryota</taxon>
        <taxon>Fungi</taxon>
        <taxon>Dikarya</taxon>
        <taxon>Basidiomycota</taxon>
        <taxon>Agaricomycotina</taxon>
        <taxon>Agaricomycetes</taxon>
        <taxon>Agaricomycetidae</taxon>
        <taxon>Agaricales</taxon>
        <taxon>Marasmiineae</taxon>
        <taxon>Mycenaceae</taxon>
        <taxon>Mycena</taxon>
    </lineage>
</organism>
<dbReference type="InterPro" id="IPR045130">
    <property type="entry name" value="OFUT2-like"/>
</dbReference>
<keyword evidence="3" id="KW-0808">Transferase</keyword>
<keyword evidence="11" id="KW-1185">Reference proteome</keyword>
<evidence type="ECO:0000256" key="2">
    <source>
        <dbReference type="ARBA" id="ARBA00004922"/>
    </source>
</evidence>
<name>A0AAD7IPF1_9AGAR</name>
<gene>
    <name evidence="10" type="ORF">DFH07DRAFT_589770</name>
</gene>
<evidence type="ECO:0000256" key="6">
    <source>
        <dbReference type="ARBA" id="ARBA00023277"/>
    </source>
</evidence>
<evidence type="ECO:0000256" key="3">
    <source>
        <dbReference type="ARBA" id="ARBA00022679"/>
    </source>
</evidence>
<dbReference type="Gene3D" id="3.40.50.11350">
    <property type="match status" value="1"/>
</dbReference>
<evidence type="ECO:0000256" key="4">
    <source>
        <dbReference type="ARBA" id="ARBA00022824"/>
    </source>
</evidence>
<keyword evidence="9" id="KW-0472">Membrane</keyword>
<comment type="pathway">
    <text evidence="2">Protein modification; protein glycosylation.</text>
</comment>
<dbReference type="Proteomes" id="UP001215280">
    <property type="component" value="Unassembled WGS sequence"/>
</dbReference>
<evidence type="ECO:0000256" key="7">
    <source>
        <dbReference type="ARBA" id="ARBA00025803"/>
    </source>
</evidence>
<keyword evidence="5" id="KW-0294">Fucose metabolism</keyword>
<reference evidence="10" key="1">
    <citation type="submission" date="2023-03" db="EMBL/GenBank/DDBJ databases">
        <title>Massive genome expansion in bonnet fungi (Mycena s.s.) driven by repeated elements and novel gene families across ecological guilds.</title>
        <authorList>
            <consortium name="Lawrence Berkeley National Laboratory"/>
            <person name="Harder C.B."/>
            <person name="Miyauchi S."/>
            <person name="Viragh M."/>
            <person name="Kuo A."/>
            <person name="Thoen E."/>
            <person name="Andreopoulos B."/>
            <person name="Lu D."/>
            <person name="Skrede I."/>
            <person name="Drula E."/>
            <person name="Henrissat B."/>
            <person name="Morin E."/>
            <person name="Kohler A."/>
            <person name="Barry K."/>
            <person name="LaButti K."/>
            <person name="Morin E."/>
            <person name="Salamov A."/>
            <person name="Lipzen A."/>
            <person name="Mereny Z."/>
            <person name="Hegedus B."/>
            <person name="Baldrian P."/>
            <person name="Stursova M."/>
            <person name="Weitz H."/>
            <person name="Taylor A."/>
            <person name="Grigoriev I.V."/>
            <person name="Nagy L.G."/>
            <person name="Martin F."/>
            <person name="Kauserud H."/>
        </authorList>
    </citation>
    <scope>NUCLEOTIDE SEQUENCE</scope>
    <source>
        <strain evidence="10">CBHHK188m</strain>
    </source>
</reference>
<dbReference type="Pfam" id="PF10250">
    <property type="entry name" value="O-FucT"/>
    <property type="match status" value="1"/>
</dbReference>
<evidence type="ECO:0000256" key="9">
    <source>
        <dbReference type="SAM" id="Phobius"/>
    </source>
</evidence>
<dbReference type="GO" id="GO:0046922">
    <property type="term" value="F:peptide-O-fucosyltransferase activity"/>
    <property type="evidence" value="ECO:0007669"/>
    <property type="project" value="InterPro"/>
</dbReference>
<evidence type="ECO:0000256" key="8">
    <source>
        <dbReference type="ARBA" id="ARBA00026232"/>
    </source>
</evidence>
<dbReference type="PANTHER" id="PTHR13398:SF0">
    <property type="entry name" value="GDP-FUCOSE PROTEIN O-FUCOSYLTRANSFERASE 2"/>
    <property type="match status" value="1"/>
</dbReference>
<evidence type="ECO:0000256" key="5">
    <source>
        <dbReference type="ARBA" id="ARBA00023253"/>
    </source>
</evidence>
<dbReference type="GO" id="GO:0006004">
    <property type="term" value="P:fucose metabolic process"/>
    <property type="evidence" value="ECO:0007669"/>
    <property type="project" value="UniProtKB-KW"/>
</dbReference>
<evidence type="ECO:0000313" key="11">
    <source>
        <dbReference type="Proteomes" id="UP001215280"/>
    </source>
</evidence>
<evidence type="ECO:0000313" key="10">
    <source>
        <dbReference type="EMBL" id="KAJ7746811.1"/>
    </source>
</evidence>